<dbReference type="CDD" id="cd00063">
    <property type="entry name" value="FN3"/>
    <property type="match status" value="2"/>
</dbReference>
<dbReference type="InterPro" id="IPR013783">
    <property type="entry name" value="Ig-like_fold"/>
</dbReference>
<feature type="compositionally biased region" description="Low complexity" evidence="1">
    <location>
        <begin position="1232"/>
        <end position="1243"/>
    </location>
</feature>
<dbReference type="PANTHER" id="PTHR31535">
    <property type="match status" value="1"/>
</dbReference>
<proteinExistence type="predicted"/>
<feature type="region of interest" description="Disordered" evidence="1">
    <location>
        <begin position="1276"/>
        <end position="1296"/>
    </location>
</feature>
<reference evidence="4 5" key="1">
    <citation type="submission" date="2024-02" db="EMBL/GenBank/DDBJ databases">
        <authorList>
            <person name="Daric V."/>
            <person name="Darras S."/>
        </authorList>
    </citation>
    <scope>NUCLEOTIDE SEQUENCE [LARGE SCALE GENOMIC DNA]</scope>
</reference>
<protein>
    <recommendedName>
        <fullName evidence="3">Fibronectin type-III domain-containing protein</fullName>
    </recommendedName>
</protein>
<dbReference type="InterPro" id="IPR003961">
    <property type="entry name" value="FN3_dom"/>
</dbReference>
<evidence type="ECO:0000313" key="5">
    <source>
        <dbReference type="Proteomes" id="UP001642483"/>
    </source>
</evidence>
<feature type="region of interest" description="Disordered" evidence="1">
    <location>
        <begin position="1084"/>
        <end position="1261"/>
    </location>
</feature>
<keyword evidence="2" id="KW-0812">Transmembrane</keyword>
<feature type="compositionally biased region" description="Basic and acidic residues" evidence="1">
    <location>
        <begin position="1123"/>
        <end position="1139"/>
    </location>
</feature>
<accession>A0ABP0GFW1</accession>
<gene>
    <name evidence="4" type="ORF">CVLEPA_LOCUS21511</name>
</gene>
<keyword evidence="2" id="KW-0472">Membrane</keyword>
<feature type="domain" description="Fibronectin type-III" evidence="3">
    <location>
        <begin position="292"/>
        <end position="385"/>
    </location>
</feature>
<dbReference type="PANTHER" id="PTHR31535:SF3">
    <property type="entry name" value="REGULATORY PROTEIN ZESTE"/>
    <property type="match status" value="1"/>
</dbReference>
<evidence type="ECO:0000256" key="2">
    <source>
        <dbReference type="SAM" id="Phobius"/>
    </source>
</evidence>
<comment type="caution">
    <text evidence="4">The sequence shown here is derived from an EMBL/GenBank/DDBJ whole genome shotgun (WGS) entry which is preliminary data.</text>
</comment>
<feature type="compositionally biased region" description="Acidic residues" evidence="1">
    <location>
        <begin position="1106"/>
        <end position="1122"/>
    </location>
</feature>
<dbReference type="EMBL" id="CAWYQH010000108">
    <property type="protein sequence ID" value="CAK8689519.1"/>
    <property type="molecule type" value="Genomic_DNA"/>
</dbReference>
<sequence length="1296" mass="141190">MKLNYLVAIFYITLIKYKTVGQQAGDEINVINIFDAVDESLNDTTSTEATTTTTSTTTIPAPVVDGSLPGPTNLRKISATEQSITFGYRKPDDFTNNLRYTDFLVEIQRNDSGRRWNEVVPKNNNPNNLVLSGLMGGVLYTIRIRSRRLTLSGQYVISGVTSQINARTRPPPATDLDAIRSESNWTQVVVSYKLAPMEVRGSQYDRSNLTYSIESLTPEEDAFYEAKTVTTEHARLYSVLSGNRGQPLVTKTLNLVPGAPYRYTVVTYSDRGDIDPTESVPEILTKTIELPKPVNLTKVGFNASTINLSWDTLPALEGITSYNVSWSEVRPGNLSENGSVEEKEISIQNLIAGALYYVKVFGIRKNARFGKKTDEADGYFRTKPPLVENAQVTERNQTSLVFKYSSPSFGRYTQINASYQEVVEYGAESIRPDSVSLLGRSNNQIILRKLKPGALYQINFTTSSEEDLAVDATYNTAVFYGRTNPSVPRDLSGESARGTIALTWNRPNSVYLGAIWRYKIDYYREGFRNQTLSRCQSNRAQVQKITLPNLLSGTGYYITLAMVAGESCRIESATDYITYSLTQGPILVYTQPSPPRIKLWKQITLNTVRIVWWSPSDDDDRFDYYQLEVRRVQNAQRDNRAAVPSEGGNKSFQIDKGETEYDLTLTQGATYRVNLATVAGTDGGNSQSIIDNQNTVRFTTWHRYYDHFLFPRLEWKFTTCGRSGRKGPSQVLCDNAYLKTSLENIVVVKNGIQHWTAPVDGLYRVVAAGAGYEGSGGLGASASGLFPLKEGALLKIAVGQRGSFRGSGFIPGGGGGTFVISGASGGRGMIDWEANTSLIVAGGAGSTGIGSPKSPISNARLSYNGGNASEIGSGFGRGGIGEGNFAEPGMRGAQGTGGGAGFNGVAEAAVVLNVGDSSLPAVGFASFEGNKQGLNDSELSRLIPLSGGRYQYRDFRFSEGGFGGGGSSYSSGAGGGGGYSGGGAGPIGGYSGGGGSFIRFSGGQEDGEITNDKPGFVTITLIGLPLEPPIPLAFYLAIAFVIGVVLTFLCAGCLYGVARMADRYLNPRDNTEYKNDANDFRLASSYQRQNSPRPPDISQLDKGDERDDDFSSDSSETEEEAEYSVRDVDEGKVREDPKPLHAWPSGLDKYDTREMRMEEEEESDSESTVSSVSSMATGFTESKFDVDSKSGKLRYRGSKVSRPNSSFTGFESTDLETSTVADNDPSEDSSNSDDSFPSALSSPPRTPTAPEELASEEQKQEFRQRLSMFHEMALKAKASEPQHFKRQPKFVPKTNL</sequence>
<name>A0ABP0GFW1_CLALP</name>
<dbReference type="Proteomes" id="UP001642483">
    <property type="component" value="Unassembled WGS sequence"/>
</dbReference>
<dbReference type="PROSITE" id="PS50853">
    <property type="entry name" value="FN3"/>
    <property type="match status" value="3"/>
</dbReference>
<dbReference type="SUPFAM" id="SSF49265">
    <property type="entry name" value="Fibronectin type III"/>
    <property type="match status" value="3"/>
</dbReference>
<dbReference type="InterPro" id="IPR036116">
    <property type="entry name" value="FN3_sf"/>
</dbReference>
<feature type="domain" description="Fibronectin type-III" evidence="3">
    <location>
        <begin position="70"/>
        <end position="171"/>
    </location>
</feature>
<evidence type="ECO:0000313" key="4">
    <source>
        <dbReference type="EMBL" id="CAK8689519.1"/>
    </source>
</evidence>
<feature type="compositionally biased region" description="Polar residues" evidence="1">
    <location>
        <begin position="1201"/>
        <end position="1221"/>
    </location>
</feature>
<evidence type="ECO:0000259" key="3">
    <source>
        <dbReference type="PROSITE" id="PS50853"/>
    </source>
</evidence>
<dbReference type="SMART" id="SM00060">
    <property type="entry name" value="FN3"/>
    <property type="match status" value="6"/>
</dbReference>
<evidence type="ECO:0000256" key="1">
    <source>
        <dbReference type="SAM" id="MobiDB-lite"/>
    </source>
</evidence>
<keyword evidence="2" id="KW-1133">Transmembrane helix</keyword>
<feature type="transmembrane region" description="Helical" evidence="2">
    <location>
        <begin position="1032"/>
        <end position="1058"/>
    </location>
</feature>
<organism evidence="4 5">
    <name type="scientific">Clavelina lepadiformis</name>
    <name type="common">Light-bulb sea squirt</name>
    <name type="synonym">Ascidia lepadiformis</name>
    <dbReference type="NCBI Taxonomy" id="159417"/>
    <lineage>
        <taxon>Eukaryota</taxon>
        <taxon>Metazoa</taxon>
        <taxon>Chordata</taxon>
        <taxon>Tunicata</taxon>
        <taxon>Ascidiacea</taxon>
        <taxon>Aplousobranchia</taxon>
        <taxon>Clavelinidae</taxon>
        <taxon>Clavelina</taxon>
    </lineage>
</organism>
<feature type="domain" description="Fibronectin type-III" evidence="3">
    <location>
        <begin position="484"/>
        <end position="585"/>
    </location>
</feature>
<dbReference type="Gene3D" id="2.60.40.10">
    <property type="entry name" value="Immunoglobulins"/>
    <property type="match status" value="4"/>
</dbReference>
<keyword evidence="5" id="KW-1185">Reference proteome</keyword>